<evidence type="ECO:0000313" key="1">
    <source>
        <dbReference type="EMBL" id="MBS4894011.1"/>
    </source>
</evidence>
<dbReference type="RefSeq" id="WP_278468440.1">
    <property type="nucleotide sequence ID" value="NZ_JAGZMU010000008.1"/>
</dbReference>
<sequence>MNTEKIKELYRNYYWKMRVKRHKRWEFVSRFLIKRLALALLKRSSMYYNHIERHKTPPKIKTFDKAQESKLYHKVCGEYKKDINHYSKSMSVAEYTFYGNTDYEIYTQLIYKITLRPTCYPYCTKGGLIGVINRRVKKNK</sequence>
<accession>A0A943A732</accession>
<comment type="caution">
    <text evidence="1">The sequence shown here is derived from an EMBL/GenBank/DDBJ whole genome shotgun (WGS) entry which is preliminary data.</text>
</comment>
<name>A0A943A732_VEIPA</name>
<dbReference type="AlphaFoldDB" id="A0A943A732"/>
<dbReference type="EMBL" id="JAGZMU010000008">
    <property type="protein sequence ID" value="MBS4894011.1"/>
    <property type="molecule type" value="Genomic_DNA"/>
</dbReference>
<organism evidence="1 2">
    <name type="scientific">Veillonella parvula</name>
    <name type="common">Staphylococcus parvulus</name>
    <dbReference type="NCBI Taxonomy" id="29466"/>
    <lineage>
        <taxon>Bacteria</taxon>
        <taxon>Bacillati</taxon>
        <taxon>Bacillota</taxon>
        <taxon>Negativicutes</taxon>
        <taxon>Veillonellales</taxon>
        <taxon>Veillonellaceae</taxon>
        <taxon>Veillonella</taxon>
    </lineage>
</organism>
<evidence type="ECO:0000313" key="2">
    <source>
        <dbReference type="Proteomes" id="UP000778864"/>
    </source>
</evidence>
<protein>
    <submittedName>
        <fullName evidence="1">Uncharacterized protein</fullName>
    </submittedName>
</protein>
<gene>
    <name evidence="1" type="ORF">KHZ90_09610</name>
</gene>
<reference evidence="1" key="1">
    <citation type="submission" date="2021-02" db="EMBL/GenBank/DDBJ databases">
        <title>Infant gut strain persistence is associated with maternal origin, phylogeny, and functional potential including surface adhesion and iron acquisition.</title>
        <authorList>
            <person name="Lou Y.C."/>
        </authorList>
    </citation>
    <scope>NUCLEOTIDE SEQUENCE</scope>
    <source>
        <strain evidence="1">L3_108_031G1_dasL3_108_031G1_concoct_20</strain>
    </source>
</reference>
<dbReference type="Proteomes" id="UP000778864">
    <property type="component" value="Unassembled WGS sequence"/>
</dbReference>
<proteinExistence type="predicted"/>